<dbReference type="EMBL" id="JAAQPH010000002">
    <property type="protein sequence ID" value="NIA67665.1"/>
    <property type="molecule type" value="Genomic_DNA"/>
</dbReference>
<evidence type="ECO:0000256" key="1">
    <source>
        <dbReference type="ARBA" id="ARBA00004651"/>
    </source>
</evidence>
<dbReference type="InterPro" id="IPR055348">
    <property type="entry name" value="DctQ"/>
</dbReference>
<evidence type="ECO:0000259" key="8">
    <source>
        <dbReference type="Pfam" id="PF04290"/>
    </source>
</evidence>
<keyword evidence="4 7" id="KW-0812">Transmembrane</keyword>
<feature type="transmembrane region" description="Helical" evidence="7">
    <location>
        <begin position="30"/>
        <end position="53"/>
    </location>
</feature>
<keyword evidence="2 7" id="KW-0813">Transport</keyword>
<evidence type="ECO:0000256" key="5">
    <source>
        <dbReference type="ARBA" id="ARBA00022989"/>
    </source>
</evidence>
<keyword evidence="3" id="KW-1003">Cell membrane</keyword>
<keyword evidence="5 7" id="KW-1133">Transmembrane helix</keyword>
<keyword evidence="10" id="KW-1185">Reference proteome</keyword>
<comment type="caution">
    <text evidence="9">The sequence shown here is derived from an EMBL/GenBank/DDBJ whole genome shotgun (WGS) entry which is preliminary data.</text>
</comment>
<accession>A0A967C3M4</accession>
<evidence type="ECO:0000256" key="4">
    <source>
        <dbReference type="ARBA" id="ARBA00022692"/>
    </source>
</evidence>
<evidence type="ECO:0000256" key="2">
    <source>
        <dbReference type="ARBA" id="ARBA00022448"/>
    </source>
</evidence>
<sequence length="187" mass="19927">MRSDSMATAGTLGLAPALEARIGRALGWASRILALAGGVVLTAVALMTVLSIIGRGFSFAGLGPVPGDFELVEAGCAVAVFAFLPWCQYRRGHVTVDIFISRFPLRLQAGLAVIGNAALSLAACLIAWRLWYGMIDKFSYGETTMILGMKLGYAYAAAVPGAAFFAVVCLYTVWRSVNETIRGQEER</sequence>
<organism evidence="9 10">
    <name type="scientific">Pelagibius litoralis</name>
    <dbReference type="NCBI Taxonomy" id="374515"/>
    <lineage>
        <taxon>Bacteria</taxon>
        <taxon>Pseudomonadati</taxon>
        <taxon>Pseudomonadota</taxon>
        <taxon>Alphaproteobacteria</taxon>
        <taxon>Rhodospirillales</taxon>
        <taxon>Rhodovibrionaceae</taxon>
        <taxon>Pelagibius</taxon>
    </lineage>
</organism>
<dbReference type="Proteomes" id="UP000761264">
    <property type="component" value="Unassembled WGS sequence"/>
</dbReference>
<feature type="transmembrane region" description="Helical" evidence="7">
    <location>
        <begin position="152"/>
        <end position="174"/>
    </location>
</feature>
<feature type="transmembrane region" description="Helical" evidence="7">
    <location>
        <begin position="109"/>
        <end position="132"/>
    </location>
</feature>
<comment type="subunit">
    <text evidence="7">The complex comprises the extracytoplasmic solute receptor protein and the two transmembrane proteins.</text>
</comment>
<gene>
    <name evidence="9" type="ORF">HBA54_03595</name>
</gene>
<evidence type="ECO:0000256" key="6">
    <source>
        <dbReference type="ARBA" id="ARBA00023136"/>
    </source>
</evidence>
<dbReference type="AlphaFoldDB" id="A0A967C3M4"/>
<dbReference type="Pfam" id="PF04290">
    <property type="entry name" value="DctQ"/>
    <property type="match status" value="1"/>
</dbReference>
<evidence type="ECO:0000313" key="10">
    <source>
        <dbReference type="Proteomes" id="UP000761264"/>
    </source>
</evidence>
<keyword evidence="7" id="KW-0997">Cell inner membrane</keyword>
<comment type="subcellular location">
    <subcellularLocation>
        <location evidence="7">Cell inner membrane</location>
        <topology evidence="7">Multi-pass membrane protein</topology>
    </subcellularLocation>
    <subcellularLocation>
        <location evidence="1">Cell membrane</location>
        <topology evidence="1">Multi-pass membrane protein</topology>
    </subcellularLocation>
</comment>
<comment type="caution">
    <text evidence="7">Lacks conserved residue(s) required for the propagation of feature annotation.</text>
</comment>
<protein>
    <recommendedName>
        <fullName evidence="7">TRAP transporter small permease protein</fullName>
    </recommendedName>
</protein>
<dbReference type="RefSeq" id="WP_167221433.1">
    <property type="nucleotide sequence ID" value="NZ_JAAQPH010000002.1"/>
</dbReference>
<name>A0A967C3M4_9PROT</name>
<reference evidence="9" key="1">
    <citation type="submission" date="2020-03" db="EMBL/GenBank/DDBJ databases">
        <title>Genome of Pelagibius litoralis DSM 21314T.</title>
        <authorList>
            <person name="Wang G."/>
        </authorList>
    </citation>
    <scope>NUCLEOTIDE SEQUENCE</scope>
    <source>
        <strain evidence="9">DSM 21314</strain>
    </source>
</reference>
<dbReference type="GO" id="GO:0005886">
    <property type="term" value="C:plasma membrane"/>
    <property type="evidence" value="ECO:0007669"/>
    <property type="project" value="UniProtKB-SubCell"/>
</dbReference>
<dbReference type="GO" id="GO:0022857">
    <property type="term" value="F:transmembrane transporter activity"/>
    <property type="evidence" value="ECO:0007669"/>
    <property type="project" value="UniProtKB-UniRule"/>
</dbReference>
<keyword evidence="6 7" id="KW-0472">Membrane</keyword>
<evidence type="ECO:0000256" key="7">
    <source>
        <dbReference type="RuleBase" id="RU369079"/>
    </source>
</evidence>
<comment type="similarity">
    <text evidence="7">Belongs to the TRAP transporter small permease family.</text>
</comment>
<evidence type="ECO:0000313" key="9">
    <source>
        <dbReference type="EMBL" id="NIA67665.1"/>
    </source>
</evidence>
<proteinExistence type="inferred from homology"/>
<evidence type="ECO:0000256" key="3">
    <source>
        <dbReference type="ARBA" id="ARBA00022475"/>
    </source>
</evidence>
<feature type="domain" description="Tripartite ATP-independent periplasmic transporters DctQ component" evidence="8">
    <location>
        <begin position="45"/>
        <end position="177"/>
    </location>
</feature>
<comment type="function">
    <text evidence="7">Part of the tripartite ATP-independent periplasmic (TRAP) transport system.</text>
</comment>